<dbReference type="KEGG" id="nta:107782149"/>
<dbReference type="InterPro" id="IPR050235">
    <property type="entry name" value="CK1_Ser-Thr_kinase"/>
</dbReference>
<dbReference type="Gene3D" id="3.30.200.20">
    <property type="entry name" value="Phosphorylase Kinase, domain 1"/>
    <property type="match status" value="1"/>
</dbReference>
<evidence type="ECO:0000256" key="2">
    <source>
        <dbReference type="PROSITE-ProRule" id="PRU10141"/>
    </source>
</evidence>
<evidence type="ECO:0000313" key="5">
    <source>
        <dbReference type="RefSeq" id="XP_016458478.1"/>
    </source>
</evidence>
<gene>
    <name evidence="5" type="primary">LOC107782149</name>
</gene>
<dbReference type="OMA" id="RINAPHP"/>
<dbReference type="AlphaFoldDB" id="A0A1S3Z291"/>
<sequence length="283" mass="31248">MIDMPQLRSGVRRGRRPIASIEPENNNNENNENKRVARRTTRTRRAAGAGNRAVGGRKKKNNVNNEEEVIKEVVPIVVVDDDEEENAVKKTTRSRTGEAEEDKDRKKEVEEGEKKQQMDEYVSGGGGSGGDKGLGAEEEGSIAPLPERVQVGGSPAYRIDKKLGKGGFGQVYVGRRVNPSHPHERTGAGAVEVALKFEHRSSKGCNYGPPYEWQVYNALGGSHGIPRVHYKGRQGDYYIMVMDMLGPSLWDVWNNNSHAMSIEMVACIAIEAISILEKLHSRG</sequence>
<comment type="similarity">
    <text evidence="1">Belongs to the protein kinase superfamily. CK1 Ser/Thr protein kinase family. Casein kinase I subfamily.</text>
</comment>
<evidence type="ECO:0000259" key="4">
    <source>
        <dbReference type="PROSITE" id="PS50011"/>
    </source>
</evidence>
<organism evidence="5">
    <name type="scientific">Nicotiana tabacum</name>
    <name type="common">Common tobacco</name>
    <dbReference type="NCBI Taxonomy" id="4097"/>
    <lineage>
        <taxon>Eukaryota</taxon>
        <taxon>Viridiplantae</taxon>
        <taxon>Streptophyta</taxon>
        <taxon>Embryophyta</taxon>
        <taxon>Tracheophyta</taxon>
        <taxon>Spermatophyta</taxon>
        <taxon>Magnoliopsida</taxon>
        <taxon>eudicotyledons</taxon>
        <taxon>Gunneridae</taxon>
        <taxon>Pentapetalae</taxon>
        <taxon>asterids</taxon>
        <taxon>lamiids</taxon>
        <taxon>Solanales</taxon>
        <taxon>Solanaceae</taxon>
        <taxon>Nicotianoideae</taxon>
        <taxon>Nicotianeae</taxon>
        <taxon>Nicotiana</taxon>
    </lineage>
</organism>
<dbReference type="PaxDb" id="4097-A0A1S3Z291"/>
<name>A0A1S3Z291_TOBAC</name>
<protein>
    <submittedName>
        <fullName evidence="5">Casein kinase I-like</fullName>
    </submittedName>
</protein>
<dbReference type="RefSeq" id="XP_016458478.1">
    <property type="nucleotide sequence ID" value="XM_016602992.1"/>
</dbReference>
<dbReference type="OrthoDB" id="1932208at2759"/>
<feature type="compositionally biased region" description="Basic residues" evidence="3">
    <location>
        <begin position="36"/>
        <end position="45"/>
    </location>
</feature>
<dbReference type="STRING" id="4097.A0A1S3Z291"/>
<dbReference type="InterPro" id="IPR017441">
    <property type="entry name" value="Protein_kinase_ATP_BS"/>
</dbReference>
<proteinExistence type="inferred from homology"/>
<dbReference type="PANTHER" id="PTHR11909">
    <property type="entry name" value="CASEIN KINASE-RELATED"/>
    <property type="match status" value="1"/>
</dbReference>
<dbReference type="SUPFAM" id="SSF56112">
    <property type="entry name" value="Protein kinase-like (PK-like)"/>
    <property type="match status" value="1"/>
</dbReference>
<keyword evidence="2" id="KW-0067">ATP-binding</keyword>
<dbReference type="GO" id="GO:0004672">
    <property type="term" value="F:protein kinase activity"/>
    <property type="evidence" value="ECO:0007669"/>
    <property type="project" value="InterPro"/>
</dbReference>
<dbReference type="PROSITE" id="PS00107">
    <property type="entry name" value="PROTEIN_KINASE_ATP"/>
    <property type="match status" value="1"/>
</dbReference>
<accession>A0A1S3Z291</accession>
<dbReference type="InterPro" id="IPR000719">
    <property type="entry name" value="Prot_kinase_dom"/>
</dbReference>
<dbReference type="GO" id="GO:0005524">
    <property type="term" value="F:ATP binding"/>
    <property type="evidence" value="ECO:0007669"/>
    <property type="project" value="UniProtKB-UniRule"/>
</dbReference>
<feature type="compositionally biased region" description="Basic and acidic residues" evidence="3">
    <location>
        <begin position="95"/>
        <end position="118"/>
    </location>
</feature>
<dbReference type="PROSITE" id="PS50011">
    <property type="entry name" value="PROTEIN_KINASE_DOM"/>
    <property type="match status" value="1"/>
</dbReference>
<feature type="binding site" evidence="2">
    <location>
        <position position="196"/>
    </location>
    <ligand>
        <name>ATP</name>
        <dbReference type="ChEBI" id="CHEBI:30616"/>
    </ligand>
</feature>
<feature type="domain" description="Protein kinase" evidence="4">
    <location>
        <begin position="157"/>
        <end position="283"/>
    </location>
</feature>
<keyword evidence="2" id="KW-0547">Nucleotide-binding</keyword>
<feature type="compositionally biased region" description="Gly residues" evidence="3">
    <location>
        <begin position="123"/>
        <end position="133"/>
    </location>
</feature>
<evidence type="ECO:0000256" key="1">
    <source>
        <dbReference type="ARBA" id="ARBA00005926"/>
    </source>
</evidence>
<dbReference type="InterPro" id="IPR011009">
    <property type="entry name" value="Kinase-like_dom_sf"/>
</dbReference>
<reference evidence="5" key="1">
    <citation type="submission" date="2025-08" db="UniProtKB">
        <authorList>
            <consortium name="RefSeq"/>
        </authorList>
    </citation>
    <scope>IDENTIFICATION</scope>
</reference>
<dbReference type="SMR" id="A0A1S3Z291"/>
<evidence type="ECO:0000256" key="3">
    <source>
        <dbReference type="SAM" id="MobiDB-lite"/>
    </source>
</evidence>
<feature type="region of interest" description="Disordered" evidence="3">
    <location>
        <begin position="1"/>
        <end position="149"/>
    </location>
</feature>